<dbReference type="Proteomes" id="UP000248961">
    <property type="component" value="Unassembled WGS sequence"/>
</dbReference>
<dbReference type="OrthoDB" id="5297549at2759"/>
<dbReference type="VEuPathDB" id="FungiDB:BO97DRAFT_358277"/>
<dbReference type="GeneID" id="37196536"/>
<feature type="domain" description="Asteroid" evidence="3">
    <location>
        <begin position="160"/>
        <end position="429"/>
    </location>
</feature>
<evidence type="ECO:0000259" key="3">
    <source>
        <dbReference type="Pfam" id="PF12813"/>
    </source>
</evidence>
<dbReference type="RefSeq" id="XP_025545821.1">
    <property type="nucleotide sequence ID" value="XM_025692247.1"/>
</dbReference>
<reference evidence="4 5" key="1">
    <citation type="submission" date="2018-02" db="EMBL/GenBank/DDBJ databases">
        <title>The genomes of Aspergillus section Nigri reveals drivers in fungal speciation.</title>
        <authorList>
            <consortium name="DOE Joint Genome Institute"/>
            <person name="Vesth T.C."/>
            <person name="Nybo J."/>
            <person name="Theobald S."/>
            <person name="Brandl J."/>
            <person name="Frisvad J.C."/>
            <person name="Nielsen K.F."/>
            <person name="Lyhne E.K."/>
            <person name="Kogle M.E."/>
            <person name="Kuo A."/>
            <person name="Riley R."/>
            <person name="Clum A."/>
            <person name="Nolan M."/>
            <person name="Lipzen A."/>
            <person name="Salamov A."/>
            <person name="Henrissat B."/>
            <person name="Wiebenga A."/>
            <person name="De vries R.P."/>
            <person name="Grigoriev I.V."/>
            <person name="Mortensen U.H."/>
            <person name="Andersen M.R."/>
            <person name="Baker S.E."/>
        </authorList>
    </citation>
    <scope>NUCLEOTIDE SEQUENCE [LARGE SCALE GENOMIC DNA]</scope>
    <source>
        <strain evidence="4 5">CBS 101889</strain>
    </source>
</reference>
<evidence type="ECO:0000256" key="1">
    <source>
        <dbReference type="ARBA" id="ARBA00007398"/>
    </source>
</evidence>
<dbReference type="PANTHER" id="PTHR15665">
    <property type="entry name" value="ASTEROID PROTEIN"/>
    <property type="match status" value="1"/>
</dbReference>
<dbReference type="CDD" id="cd18675">
    <property type="entry name" value="PIN_SpAst1-like"/>
    <property type="match status" value="1"/>
</dbReference>
<feature type="region of interest" description="Disordered" evidence="2">
    <location>
        <begin position="588"/>
        <end position="633"/>
    </location>
</feature>
<dbReference type="InterPro" id="IPR029060">
    <property type="entry name" value="PIN-like_dom_sf"/>
</dbReference>
<dbReference type="PANTHER" id="PTHR15665:SF1">
    <property type="entry name" value="PROTEIN ASTEROID HOMOLOG 1"/>
    <property type="match status" value="1"/>
</dbReference>
<dbReference type="STRING" id="1450537.A0A395HFN4"/>
<evidence type="ECO:0000256" key="2">
    <source>
        <dbReference type="SAM" id="MobiDB-lite"/>
    </source>
</evidence>
<sequence length="633" mass="71755">MGILRLRHHLEPFAETIFLQDEKYPGQGVANVKSVVIDGPSLVYHIHHRLLSWSHTELGYPDIQPTCDEVSHGVMKFLLHLTMLGVKIDKICFDGALPPSKQETRLARLEKTRKRLQVFRASKLAIPVIPSTAKEPIAHRLGNLFLNQTLPPKFNLVPDNPFIVPAVYEDLRQRWSRENIHKAIRGTSSMSMTVDHLESFPWAKVTIMVPGEADAYCAYLAMKNGSSILTNDSDLLLYDIGSSGSVIFLNSISTGHTNPQTLIKAQRLCPNAIARRLGLTTLLPLAFELYSNPGIGIKELIQRSKILDQAPALVSDYTHFSREYQYQIPSKTLIDNIEHRYPQSLDTRVSELVSQHIFPETYLHEHSLSMYLVIPNEDPKRQCAWMHGREIRVIGYSVLNLSQPSDKRHEYIAEYVRRGERITADQITLESRSWVLAKIQSLLDLLHAVHVKTGLEIDCPFYWRTFALYTIWAQQTTSKAPKPGQLKHLLTSGYMGHKLDWDDVHIVAQIQCVLYSLRMLNQLLGLSHVSSGQTTRAATFLSHLPPLHILMKSAYEIKEEFTSGISAEEVVNRSMMLWDANVDGDCRAPEPQMSSNIAEFPRPEDQGSLHDPTAVKRTSRAKPSNIFELLSRQ</sequence>
<accession>A0A395HFN4</accession>
<keyword evidence="5" id="KW-1185">Reference proteome</keyword>
<dbReference type="InterPro" id="IPR039436">
    <property type="entry name" value="Asteroid_dom"/>
</dbReference>
<evidence type="ECO:0000313" key="4">
    <source>
        <dbReference type="EMBL" id="RAL06667.1"/>
    </source>
</evidence>
<gene>
    <name evidence="4" type="ORF">BO97DRAFT_358277</name>
</gene>
<dbReference type="Pfam" id="PF12813">
    <property type="entry name" value="XPG_I_2"/>
    <property type="match status" value="1"/>
</dbReference>
<dbReference type="AlphaFoldDB" id="A0A395HFN4"/>
<organism evidence="4 5">
    <name type="scientific">Aspergillus homomorphus (strain CBS 101889)</name>
    <dbReference type="NCBI Taxonomy" id="1450537"/>
    <lineage>
        <taxon>Eukaryota</taxon>
        <taxon>Fungi</taxon>
        <taxon>Dikarya</taxon>
        <taxon>Ascomycota</taxon>
        <taxon>Pezizomycotina</taxon>
        <taxon>Eurotiomycetes</taxon>
        <taxon>Eurotiomycetidae</taxon>
        <taxon>Eurotiales</taxon>
        <taxon>Aspergillaceae</taxon>
        <taxon>Aspergillus</taxon>
        <taxon>Aspergillus subgen. Circumdati</taxon>
    </lineage>
</organism>
<dbReference type="SUPFAM" id="SSF88723">
    <property type="entry name" value="PIN domain-like"/>
    <property type="match status" value="1"/>
</dbReference>
<comment type="similarity">
    <text evidence="1">Belongs to the asteroid family.</text>
</comment>
<dbReference type="InterPro" id="IPR026832">
    <property type="entry name" value="Asteroid"/>
</dbReference>
<protein>
    <recommendedName>
        <fullName evidence="3">Asteroid domain-containing protein</fullName>
    </recommendedName>
</protein>
<name>A0A395HFN4_ASPHC</name>
<evidence type="ECO:0000313" key="5">
    <source>
        <dbReference type="Proteomes" id="UP000248961"/>
    </source>
</evidence>
<dbReference type="EMBL" id="KZ824363">
    <property type="protein sequence ID" value="RAL06667.1"/>
    <property type="molecule type" value="Genomic_DNA"/>
</dbReference>
<dbReference type="Gene3D" id="3.40.50.1010">
    <property type="entry name" value="5'-nuclease"/>
    <property type="match status" value="1"/>
</dbReference>
<proteinExistence type="inferred from homology"/>